<dbReference type="GeneID" id="20230094"/>
<feature type="non-terminal residue" evidence="5">
    <location>
        <position position="1"/>
    </location>
</feature>
<evidence type="ECO:0000313" key="6">
    <source>
        <dbReference type="Proteomes" id="UP000030746"/>
    </source>
</evidence>
<dbReference type="KEGG" id="lgi:LOTGIDRAFT_106337"/>
<dbReference type="GO" id="GO:0033260">
    <property type="term" value="P:nuclear DNA replication"/>
    <property type="evidence" value="ECO:0007669"/>
    <property type="project" value="TreeGrafter"/>
</dbReference>
<sequence length="403" mass="45817">KIPIDWSLKSKLRIASTDNLSWCMNMKSFDEATGLQSFLTCQDKITSFQWDSPESSFKRCSLYWQHPNLPWTKLFPRIVSENKISRTNVIVNNEDIKKSLFSDWSESFTSVFHQLRSNYCPYFYICTHQFTVLFRGQGIAGNSTITALLSPTTRGFREALKLEGIEYSMPILEKKKMNIEGETTEDDGGEDCLDTDEGASVWLESMGLDKKQFPSLDPNKIIRQKEGYRKVDNRPESMLLIQGSEVQGLFNFLLNCRSCIASSGEQAGLPPTILSPTPFIGSTFKSYKVKHSTAKQTDSEGNSFKSNILEITGPILPHNILNLTSLLEERLTSDFSLTFNNHEPTAPFNIYLESQTETTNCDRNNMNLRPDVNFRLYNSQQLEKNVCSIKMINKSDNGFSVTI</sequence>
<dbReference type="OMA" id="PQSIQXS"/>
<keyword evidence="2" id="KW-0217">Developmental protein</keyword>
<dbReference type="GO" id="GO:0005634">
    <property type="term" value="C:nucleus"/>
    <property type="evidence" value="ECO:0007669"/>
    <property type="project" value="UniProtKB-SubCell"/>
</dbReference>
<protein>
    <submittedName>
        <fullName evidence="5">Uncharacterized protein</fullName>
    </submittedName>
</protein>
<dbReference type="EMBL" id="KB202619">
    <property type="protein sequence ID" value="ESO88901.1"/>
    <property type="molecule type" value="Genomic_DNA"/>
</dbReference>
<dbReference type="Proteomes" id="UP000030746">
    <property type="component" value="Unassembled WGS sequence"/>
</dbReference>
<comment type="similarity">
    <text evidence="4">Belongs to the DONSON family.</text>
</comment>
<dbReference type="InterPro" id="IPR024861">
    <property type="entry name" value="Donson"/>
</dbReference>
<proteinExistence type="inferred from homology"/>
<accession>V4A6L9</accession>
<dbReference type="PANTHER" id="PTHR12972">
    <property type="entry name" value="DOWNSTREAM NEIGHBOR OF SON"/>
    <property type="match status" value="1"/>
</dbReference>
<evidence type="ECO:0000256" key="2">
    <source>
        <dbReference type="ARBA" id="ARBA00022473"/>
    </source>
</evidence>
<keyword evidence="6" id="KW-1185">Reference proteome</keyword>
<dbReference type="STRING" id="225164.V4A6L9"/>
<gene>
    <name evidence="5" type="ORF">LOTGIDRAFT_106337</name>
</gene>
<reference evidence="5 6" key="1">
    <citation type="journal article" date="2013" name="Nature">
        <title>Insights into bilaterian evolution from three spiralian genomes.</title>
        <authorList>
            <person name="Simakov O."/>
            <person name="Marletaz F."/>
            <person name="Cho S.J."/>
            <person name="Edsinger-Gonzales E."/>
            <person name="Havlak P."/>
            <person name="Hellsten U."/>
            <person name="Kuo D.H."/>
            <person name="Larsson T."/>
            <person name="Lv J."/>
            <person name="Arendt D."/>
            <person name="Savage R."/>
            <person name="Osoegawa K."/>
            <person name="de Jong P."/>
            <person name="Grimwood J."/>
            <person name="Chapman J.A."/>
            <person name="Shapiro H."/>
            <person name="Aerts A."/>
            <person name="Otillar R.P."/>
            <person name="Terry A.Y."/>
            <person name="Boore J.L."/>
            <person name="Grigoriev I.V."/>
            <person name="Lindberg D.R."/>
            <person name="Seaver E.C."/>
            <person name="Weisblat D.A."/>
            <person name="Putnam N.H."/>
            <person name="Rokhsar D.S."/>
        </authorList>
    </citation>
    <scope>NUCLEOTIDE SEQUENCE [LARGE SCALE GENOMIC DNA]</scope>
</reference>
<dbReference type="RefSeq" id="XP_009059956.1">
    <property type="nucleotide sequence ID" value="XM_009061708.1"/>
</dbReference>
<keyword evidence="3" id="KW-0539">Nucleus</keyword>
<dbReference type="HOGENOM" id="CLU_021567_0_0_1"/>
<evidence type="ECO:0000313" key="5">
    <source>
        <dbReference type="EMBL" id="ESO88901.1"/>
    </source>
</evidence>
<dbReference type="PRINTS" id="PR02064">
    <property type="entry name" value="DONSON"/>
</dbReference>
<comment type="subcellular location">
    <subcellularLocation>
        <location evidence="1">Nucleus</location>
    </subcellularLocation>
</comment>
<dbReference type="PANTHER" id="PTHR12972:SF0">
    <property type="entry name" value="PROTEIN DOWNSTREAM NEIGHBOR OF SON"/>
    <property type="match status" value="1"/>
</dbReference>
<evidence type="ECO:0000256" key="4">
    <source>
        <dbReference type="ARBA" id="ARBA00025806"/>
    </source>
</evidence>
<evidence type="ECO:0000256" key="3">
    <source>
        <dbReference type="ARBA" id="ARBA00023242"/>
    </source>
</evidence>
<dbReference type="OrthoDB" id="534063at2759"/>
<name>V4A6L9_LOTGI</name>
<dbReference type="AlphaFoldDB" id="V4A6L9"/>
<evidence type="ECO:0000256" key="1">
    <source>
        <dbReference type="ARBA" id="ARBA00004123"/>
    </source>
</evidence>
<organism evidence="5 6">
    <name type="scientific">Lottia gigantea</name>
    <name type="common">Giant owl limpet</name>
    <dbReference type="NCBI Taxonomy" id="225164"/>
    <lineage>
        <taxon>Eukaryota</taxon>
        <taxon>Metazoa</taxon>
        <taxon>Spiralia</taxon>
        <taxon>Lophotrochozoa</taxon>
        <taxon>Mollusca</taxon>
        <taxon>Gastropoda</taxon>
        <taxon>Patellogastropoda</taxon>
        <taxon>Lottioidea</taxon>
        <taxon>Lottiidae</taxon>
        <taxon>Lottia</taxon>
    </lineage>
</organism>
<dbReference type="CTD" id="20230094"/>